<dbReference type="PROSITE" id="PS51257">
    <property type="entry name" value="PROKAR_LIPOPROTEIN"/>
    <property type="match status" value="1"/>
</dbReference>
<dbReference type="AlphaFoldDB" id="A0A6C0JBG6"/>
<sequence length="140" mass="15184">MEFKLFGQKLRLEIVIISMLLGAFIAMNSWCSCAGGIKEGFSAAAALAGGSPLEYTISNGVPVSWESKNNKHDPHEKLEAHTSEQKPLENDSLSMFAGNKSNANCCPSTYSNSTGCLCITKEQAKFLNQRGGNRTLNSEY</sequence>
<proteinExistence type="predicted"/>
<evidence type="ECO:0000256" key="1">
    <source>
        <dbReference type="SAM" id="MobiDB-lite"/>
    </source>
</evidence>
<feature type="region of interest" description="Disordered" evidence="1">
    <location>
        <begin position="66"/>
        <end position="89"/>
    </location>
</feature>
<dbReference type="EMBL" id="MN740368">
    <property type="protein sequence ID" value="QHU02999.1"/>
    <property type="molecule type" value="Genomic_DNA"/>
</dbReference>
<feature type="compositionally biased region" description="Basic and acidic residues" evidence="1">
    <location>
        <begin position="68"/>
        <end position="89"/>
    </location>
</feature>
<keyword evidence="2" id="KW-0472">Membrane</keyword>
<protein>
    <submittedName>
        <fullName evidence="3">Uncharacterized protein</fullName>
    </submittedName>
</protein>
<evidence type="ECO:0000256" key="2">
    <source>
        <dbReference type="SAM" id="Phobius"/>
    </source>
</evidence>
<keyword evidence="2" id="KW-1133">Transmembrane helix</keyword>
<keyword evidence="2" id="KW-0812">Transmembrane</keyword>
<name>A0A6C0JBG6_9ZZZZ</name>
<evidence type="ECO:0000313" key="3">
    <source>
        <dbReference type="EMBL" id="QHU02999.1"/>
    </source>
</evidence>
<reference evidence="3" key="1">
    <citation type="journal article" date="2020" name="Nature">
        <title>Giant virus diversity and host interactions through global metagenomics.</title>
        <authorList>
            <person name="Schulz F."/>
            <person name="Roux S."/>
            <person name="Paez-Espino D."/>
            <person name="Jungbluth S."/>
            <person name="Walsh D.A."/>
            <person name="Denef V.J."/>
            <person name="McMahon K.D."/>
            <person name="Konstantinidis K.T."/>
            <person name="Eloe-Fadrosh E.A."/>
            <person name="Kyrpides N.C."/>
            <person name="Woyke T."/>
        </authorList>
    </citation>
    <scope>NUCLEOTIDE SEQUENCE</scope>
    <source>
        <strain evidence="3">GVMAG-M-3300025890-48</strain>
    </source>
</reference>
<accession>A0A6C0JBG6</accession>
<organism evidence="3">
    <name type="scientific">viral metagenome</name>
    <dbReference type="NCBI Taxonomy" id="1070528"/>
    <lineage>
        <taxon>unclassified sequences</taxon>
        <taxon>metagenomes</taxon>
        <taxon>organismal metagenomes</taxon>
    </lineage>
</organism>
<feature type="transmembrane region" description="Helical" evidence="2">
    <location>
        <begin position="12"/>
        <end position="30"/>
    </location>
</feature>